<evidence type="ECO:0000313" key="1">
    <source>
        <dbReference type="EMBL" id="MDP5137897.1"/>
    </source>
</evidence>
<evidence type="ECO:0000313" key="2">
    <source>
        <dbReference type="Proteomes" id="UP001231109"/>
    </source>
</evidence>
<sequence>MNINLLIVEDNQNLKRMWVDFINNKNLINEDSKITPYYAESLPEASAIINSHILDAAVIDLRLKNSDGTPNNGNDDGNSVYSLVSSSSMALTAIYTGEPGVEEQTEIQKNTSRVFVKSQDSVDDIYKWILEHKDMLQLMKVIRQSYYSEMAKVFSASIWNRWKQWISDTELQGDGENRDFLVKSLQRHMATHMHAKYLNEGLQKVHKAEYYFIPPLNDQIHTGDIFRKDNKFFILLTPRCDISNKKHETYQLIELEDFKEDWNKKVTTLNKAEDKNRKDAIESLRRISNHKNNSTRHHFIPEIHLGNETFGPFFARFDKIISIEKSEAISDKLLNERIASLSNEFVPSIVERLGGYFSRIGTPDFSYSDS</sequence>
<dbReference type="RefSeq" id="WP_305977096.1">
    <property type="nucleotide sequence ID" value="NZ_JAPJDZ010000075.1"/>
</dbReference>
<reference evidence="1 2" key="1">
    <citation type="submission" date="2022-11" db="EMBL/GenBank/DDBJ databases">
        <title>Viruses from the air-sea interface of a natural surface slick.</title>
        <authorList>
            <person name="Rahlff J."/>
            <person name="Holmfeldt K."/>
        </authorList>
    </citation>
    <scope>NUCLEOTIDE SEQUENCE [LARGE SCALE GENOMIC DNA]</scope>
    <source>
        <strain evidence="1 2">SMS4</strain>
    </source>
</reference>
<name>A0ABT9I3C9_9GAMM</name>
<comment type="caution">
    <text evidence="1">The sequence shown here is derived from an EMBL/GenBank/DDBJ whole genome shotgun (WGS) entry which is preliminary data.</text>
</comment>
<proteinExistence type="predicted"/>
<gene>
    <name evidence="1" type="ORF">ORJ04_18250</name>
</gene>
<protein>
    <recommendedName>
        <fullName evidence="3">Response regulatory domain-containing protein</fullName>
    </recommendedName>
</protein>
<evidence type="ECO:0008006" key="3">
    <source>
        <dbReference type="Google" id="ProtNLM"/>
    </source>
</evidence>
<accession>A0ABT9I3C9</accession>
<dbReference type="Proteomes" id="UP001231109">
    <property type="component" value="Unassembled WGS sequence"/>
</dbReference>
<keyword evidence="2" id="KW-1185">Reference proteome</keyword>
<organism evidence="1 2">
    <name type="scientific">Rheinheimera baltica</name>
    <dbReference type="NCBI Taxonomy" id="67576"/>
    <lineage>
        <taxon>Bacteria</taxon>
        <taxon>Pseudomonadati</taxon>
        <taxon>Pseudomonadota</taxon>
        <taxon>Gammaproteobacteria</taxon>
        <taxon>Chromatiales</taxon>
        <taxon>Chromatiaceae</taxon>
        <taxon>Rheinheimera</taxon>
    </lineage>
</organism>
<dbReference type="EMBL" id="JAPJDZ010000075">
    <property type="protein sequence ID" value="MDP5137897.1"/>
    <property type="molecule type" value="Genomic_DNA"/>
</dbReference>